<dbReference type="SUPFAM" id="SSF49879">
    <property type="entry name" value="SMAD/FHA domain"/>
    <property type="match status" value="1"/>
</dbReference>
<dbReference type="PANTHER" id="PTHR15715">
    <property type="entry name" value="CENTROSOMAL PROTEIN OF 170 KDA"/>
    <property type="match status" value="1"/>
</dbReference>
<dbReference type="GO" id="GO:0016301">
    <property type="term" value="F:kinase activity"/>
    <property type="evidence" value="ECO:0007669"/>
    <property type="project" value="UniProtKB-KW"/>
</dbReference>
<keyword evidence="3" id="KW-0418">Kinase</keyword>
<dbReference type="PROSITE" id="PS50006">
    <property type="entry name" value="FHA_DOMAIN"/>
    <property type="match status" value="1"/>
</dbReference>
<dbReference type="AlphaFoldDB" id="A0A131Y238"/>
<accession>A0A131Y238</accession>
<feature type="compositionally biased region" description="Low complexity" evidence="1">
    <location>
        <begin position="184"/>
        <end position="225"/>
    </location>
</feature>
<dbReference type="InterPro" id="IPR051176">
    <property type="entry name" value="Cent_Immune-Sig_Mod"/>
</dbReference>
<sequence>MEQRSECQWVLASKDGTEHTLPPGMIFIGRQECDIIVDSASVDKRHAVIFFNPSDKQFHVKDLNSVTGTYLNGIRIPEQSYVKLNHMDCLRFGYGHEVFYVKRGSERAASSSPLGVVSPKRAVGGFGTGDLVISEDTSCRERSAPVRDAAKSPSPPPRRRSPSPLSPVRLSQSPPESVPLRRISLSSSPATQSSSTTSTARSPSTASTATLQSPSPSRPSATSPTLGSGNRQDADSLEDLSRTEEDCSSSTVREVVPGGRPPPHPTTLAWKPLRARAGAEDSAASNESPSPGDLRPKAKQSPSKQQSHDSSGTPVEPSGPDSKEASPGSGPESPERQPPLSASNSMAFTIPFDDDAGGTPGRRFGLKDSIKKFAPPKPEAERTPTKLRPSSVSLSKDVSGVKKVAPTPPGLNQNGVDAKRRWSALEGRGANDKGLVNGGQGESRPPSGWKPDLPKSSSRQDERLSDSATYLIQRMLNDGPPRAPLPGPPSGRQTLLGGSSSEPQLVSPGDDRSETGTYTVEMDRADPAVEEARRKIDEVFGVPLRTLPAGHDQKGRLEDGPGDQRPRCQGGSVDLGRPKRRLPAPPSERPPPEAFAPAPGSDAKKPTAASVPSSAVASAGNAARKRLGSSGGRPSPPCSPPRTHRTVMTTRPASARNPLSSSTTAATNMSQSVGPRIGCGGNRTTQPQRKPWGLSGSEADIAAAAADPVGAEETASVVSDTSTEPSSHSSGSRGGPTMKLNRAFALRRARLGLPDIGGLPPTAASGGSKKSLHGSNPSLSRQDGGRFSLRLPRGTRATDVALGRAELLRGKARGMHQRNDSDPGATFRSQQLSASDGERQSPRPSRRGSQRAGASSCISDGDDDGLRTGSPVLFNRSASFGAPNDHTPSVPERRKSRGTAFSRGDTFLKGAREGSDGGAMGGTFVRSSRGKVERQSGDGESKTPTENGIKTPSTTTPGRRELSALDSLVISAIHQLSGKLRTSARTLIERERFKYPENSDVRLMIEEVLPRVVEKRPGDSPTEGNLTKELSTILKNLKRIEQSLEVLNSLGPGESVAEKTVETKTPTQKPRGSFFYVDV</sequence>
<evidence type="ECO:0000259" key="2">
    <source>
        <dbReference type="PROSITE" id="PS50006"/>
    </source>
</evidence>
<feature type="compositionally biased region" description="Low complexity" evidence="1">
    <location>
        <begin position="698"/>
        <end position="744"/>
    </location>
</feature>
<proteinExistence type="evidence at transcript level"/>
<evidence type="ECO:0000256" key="1">
    <source>
        <dbReference type="SAM" id="MobiDB-lite"/>
    </source>
</evidence>
<feature type="domain" description="FHA" evidence="2">
    <location>
        <begin position="26"/>
        <end position="76"/>
    </location>
</feature>
<feature type="compositionally biased region" description="Basic and acidic residues" evidence="1">
    <location>
        <begin position="137"/>
        <end position="150"/>
    </location>
</feature>
<name>A0A131Y238_IXORI</name>
<evidence type="ECO:0000313" key="3">
    <source>
        <dbReference type="EMBL" id="JAP72096.1"/>
    </source>
</evidence>
<dbReference type="Gene3D" id="2.60.200.20">
    <property type="match status" value="1"/>
</dbReference>
<dbReference type="PANTHER" id="PTHR15715:SF47">
    <property type="entry name" value="FHA DOMAIN-CONTAINING PROTEIN"/>
    <property type="match status" value="1"/>
</dbReference>
<feature type="compositionally biased region" description="Basic and acidic residues" evidence="1">
    <location>
        <begin position="930"/>
        <end position="943"/>
    </location>
</feature>
<dbReference type="EMBL" id="GEFM01003700">
    <property type="protein sequence ID" value="JAP72096.1"/>
    <property type="molecule type" value="mRNA"/>
</dbReference>
<dbReference type="Pfam" id="PF00498">
    <property type="entry name" value="FHA"/>
    <property type="match status" value="1"/>
</dbReference>
<feature type="compositionally biased region" description="Polar residues" evidence="1">
    <location>
        <begin position="300"/>
        <end position="313"/>
    </location>
</feature>
<dbReference type="InterPro" id="IPR008984">
    <property type="entry name" value="SMAD_FHA_dom_sf"/>
</dbReference>
<protein>
    <submittedName>
        <fullName evidence="3">Putative ark protein kinase family</fullName>
    </submittedName>
</protein>
<dbReference type="SMART" id="SM00240">
    <property type="entry name" value="FHA"/>
    <property type="match status" value="1"/>
</dbReference>
<feature type="compositionally biased region" description="Basic and acidic residues" evidence="1">
    <location>
        <begin position="551"/>
        <end position="566"/>
    </location>
</feature>
<organism evidence="3">
    <name type="scientific">Ixodes ricinus</name>
    <name type="common">Common tick</name>
    <name type="synonym">Acarus ricinus</name>
    <dbReference type="NCBI Taxonomy" id="34613"/>
    <lineage>
        <taxon>Eukaryota</taxon>
        <taxon>Metazoa</taxon>
        <taxon>Ecdysozoa</taxon>
        <taxon>Arthropoda</taxon>
        <taxon>Chelicerata</taxon>
        <taxon>Arachnida</taxon>
        <taxon>Acari</taxon>
        <taxon>Parasitiformes</taxon>
        <taxon>Ixodida</taxon>
        <taxon>Ixodoidea</taxon>
        <taxon>Ixodidae</taxon>
        <taxon>Ixodinae</taxon>
        <taxon>Ixodes</taxon>
    </lineage>
</organism>
<feature type="compositionally biased region" description="Pro residues" evidence="1">
    <location>
        <begin position="583"/>
        <end position="594"/>
    </location>
</feature>
<feature type="compositionally biased region" description="Basic and acidic residues" evidence="1">
    <location>
        <begin position="521"/>
        <end position="538"/>
    </location>
</feature>
<feature type="compositionally biased region" description="Polar residues" evidence="1">
    <location>
        <begin position="492"/>
        <end position="504"/>
    </location>
</feature>
<feature type="compositionally biased region" description="Low complexity" evidence="1">
    <location>
        <begin position="162"/>
        <end position="175"/>
    </location>
</feature>
<keyword evidence="3" id="KW-0808">Transferase</keyword>
<reference evidence="3" key="1">
    <citation type="submission" date="2016-02" db="EMBL/GenBank/DDBJ databases">
        <title>RNAseq analyses of the midgut from blood- or serum-fed Ixodes ricinus ticks.</title>
        <authorList>
            <person name="Perner J."/>
            <person name="Provaznik J."/>
            <person name="Schrenkova J."/>
            <person name="Urbanova V."/>
            <person name="Ribeiro J.M."/>
            <person name="Kopacek P."/>
        </authorList>
    </citation>
    <scope>NUCLEOTIDE SEQUENCE</scope>
    <source>
        <tissue evidence="3">Gut</tissue>
    </source>
</reference>
<feature type="compositionally biased region" description="Polar residues" evidence="1">
    <location>
        <begin position="646"/>
        <end position="673"/>
    </location>
</feature>
<feature type="region of interest" description="Disordered" evidence="1">
    <location>
        <begin position="127"/>
        <end position="959"/>
    </location>
</feature>
<feature type="compositionally biased region" description="Low complexity" evidence="1">
    <location>
        <begin position="606"/>
        <end position="622"/>
    </location>
</feature>
<dbReference type="InterPro" id="IPR000253">
    <property type="entry name" value="FHA_dom"/>
</dbReference>
<feature type="compositionally biased region" description="Polar residues" evidence="1">
    <location>
        <begin position="944"/>
        <end position="957"/>
    </location>
</feature>